<dbReference type="EMBL" id="MU839838">
    <property type="protein sequence ID" value="KAK1753258.1"/>
    <property type="molecule type" value="Genomic_DNA"/>
</dbReference>
<keyword evidence="2" id="KW-1185">Reference proteome</keyword>
<comment type="caution">
    <text evidence="1">The sequence shown here is derived from an EMBL/GenBank/DDBJ whole genome shotgun (WGS) entry which is preliminary data.</text>
</comment>
<accession>A0AAJ0BA63</accession>
<name>A0AAJ0BA63_9PEZI</name>
<evidence type="ECO:0000313" key="1">
    <source>
        <dbReference type="EMBL" id="KAK1753258.1"/>
    </source>
</evidence>
<dbReference type="InterPro" id="IPR027796">
    <property type="entry name" value="OTT_1508_deam-like"/>
</dbReference>
<gene>
    <name evidence="1" type="ORF">QBC47DRAFT_388083</name>
</gene>
<protein>
    <submittedName>
        <fullName evidence="1">Uncharacterized protein</fullName>
    </submittedName>
</protein>
<dbReference type="PANTHER" id="PTHR42037:SF1">
    <property type="match status" value="1"/>
</dbReference>
<evidence type="ECO:0000313" key="2">
    <source>
        <dbReference type="Proteomes" id="UP001239445"/>
    </source>
</evidence>
<organism evidence="1 2">
    <name type="scientific">Echria macrotheca</name>
    <dbReference type="NCBI Taxonomy" id="438768"/>
    <lineage>
        <taxon>Eukaryota</taxon>
        <taxon>Fungi</taxon>
        <taxon>Dikarya</taxon>
        <taxon>Ascomycota</taxon>
        <taxon>Pezizomycotina</taxon>
        <taxon>Sordariomycetes</taxon>
        <taxon>Sordariomycetidae</taxon>
        <taxon>Sordariales</taxon>
        <taxon>Schizotheciaceae</taxon>
        <taxon>Echria</taxon>
    </lineage>
</organism>
<dbReference type="PANTHER" id="PTHR42037">
    <property type="match status" value="1"/>
</dbReference>
<dbReference type="Proteomes" id="UP001239445">
    <property type="component" value="Unassembled WGS sequence"/>
</dbReference>
<dbReference type="Pfam" id="PF14441">
    <property type="entry name" value="OTT_1508_deam"/>
    <property type="match status" value="1"/>
</dbReference>
<dbReference type="AlphaFoldDB" id="A0AAJ0BA63"/>
<sequence>MSVLDIPGEIVPLDKEQQGKLRRDFHPAELLLVCLNQICPRGPQQKPADSPPNPNQSSEELFHTLLNKLSQVLDFESKGNTITSMTVVKYEEKFTYVFASNQRKTPALKKAREGLSEILNILKSNLEASSKEPDTVIEERLMHKILWWNHVRVRSYLQFLSKELQRCMERCDSTPDATAAKEGLAKLAQSLPDLTDSKEKSDAYIQATARCIQAIQANRNTPLQKYISARSADDHNKLIKGGSWSNLQHVAGRLLSYRYAVEVLVHAHHTWAETDLFRDFEIKSVRSSEPYPAEANLLNAVPETADLILNRAPGSDKNRQALKKNAADLEKYELNKHLEQLWAAKAQEGMRPIVHCEILLHSWLLSTDGGVQSHRFFQGWRYIGTSKPLCRMCTEYFTAISTPVQFRAGHPNSYLNFRLPDPYVSPKQNGKVQRQKEARQRWCEDLGKMKGRVYASVAKVLEEKVAEWKRFDSNTYTDRVKSVNGDGGAGDVGLLARFLGGVNIKGT</sequence>
<reference evidence="1" key="1">
    <citation type="submission" date="2023-06" db="EMBL/GenBank/DDBJ databases">
        <title>Genome-scale phylogeny and comparative genomics of the fungal order Sordariales.</title>
        <authorList>
            <consortium name="Lawrence Berkeley National Laboratory"/>
            <person name="Hensen N."/>
            <person name="Bonometti L."/>
            <person name="Westerberg I."/>
            <person name="Brannstrom I.O."/>
            <person name="Guillou S."/>
            <person name="Cros-Aarteil S."/>
            <person name="Calhoun S."/>
            <person name="Haridas S."/>
            <person name="Kuo A."/>
            <person name="Mondo S."/>
            <person name="Pangilinan J."/>
            <person name="Riley R."/>
            <person name="Labutti K."/>
            <person name="Andreopoulos B."/>
            <person name="Lipzen A."/>
            <person name="Chen C."/>
            <person name="Yanf M."/>
            <person name="Daum C."/>
            <person name="Ng V."/>
            <person name="Clum A."/>
            <person name="Steindorff A."/>
            <person name="Ohm R."/>
            <person name="Martin F."/>
            <person name="Silar P."/>
            <person name="Natvig D."/>
            <person name="Lalanne C."/>
            <person name="Gautier V."/>
            <person name="Ament-Velasquez S.L."/>
            <person name="Kruys A."/>
            <person name="Hutchinson M.I."/>
            <person name="Powell A.J."/>
            <person name="Barry K."/>
            <person name="Miller A.N."/>
            <person name="Grigoriev I.V."/>
            <person name="Debuchy R."/>
            <person name="Gladieux P."/>
            <person name="Thoren M.H."/>
            <person name="Johannesson H."/>
        </authorList>
    </citation>
    <scope>NUCLEOTIDE SEQUENCE</scope>
    <source>
        <strain evidence="1">PSN4</strain>
    </source>
</reference>
<proteinExistence type="predicted"/>